<evidence type="ECO:0000256" key="2">
    <source>
        <dbReference type="SAM" id="SignalP"/>
    </source>
</evidence>
<feature type="domain" description="Septum formation-related" evidence="3">
    <location>
        <begin position="76"/>
        <end position="283"/>
    </location>
</feature>
<dbReference type="PROSITE" id="PS51257">
    <property type="entry name" value="PROKAR_LIPOPROTEIN"/>
    <property type="match status" value="1"/>
</dbReference>
<evidence type="ECO:0000313" key="4">
    <source>
        <dbReference type="EMBL" id="EHR63910.1"/>
    </source>
</evidence>
<feature type="compositionally biased region" description="Low complexity" evidence="1">
    <location>
        <begin position="56"/>
        <end position="74"/>
    </location>
</feature>
<dbReference type="STRING" id="882082.SaccyDRAFT_5116"/>
<evidence type="ECO:0000259" key="3">
    <source>
        <dbReference type="Pfam" id="PF13845"/>
    </source>
</evidence>
<reference evidence="4 5" key="1">
    <citation type="submission" date="2011-11" db="EMBL/GenBank/DDBJ databases">
        <title>The Noncontiguous Finished sequence of Saccharomonospora cyanea NA-134.</title>
        <authorList>
            <consortium name="US DOE Joint Genome Institute"/>
            <person name="Lucas S."/>
            <person name="Han J."/>
            <person name="Lapidus A."/>
            <person name="Cheng J.-F."/>
            <person name="Goodwin L."/>
            <person name="Pitluck S."/>
            <person name="Peters L."/>
            <person name="Ovchinnikova G."/>
            <person name="Lu M."/>
            <person name="Detter J.C."/>
            <person name="Han C."/>
            <person name="Tapia R."/>
            <person name="Land M."/>
            <person name="Hauser L."/>
            <person name="Kyrpides N."/>
            <person name="Ivanova N."/>
            <person name="Pagani I."/>
            <person name="Brambilla E.-M."/>
            <person name="Klenk H.-P."/>
            <person name="Woyke T."/>
        </authorList>
    </citation>
    <scope>NUCLEOTIDE SEQUENCE [LARGE SCALE GENOMIC DNA]</scope>
    <source>
        <strain evidence="4 5">NA-134</strain>
    </source>
</reference>
<dbReference type="RefSeq" id="WP_005460500.1">
    <property type="nucleotide sequence ID" value="NZ_CM001440.1"/>
</dbReference>
<dbReference type="EMBL" id="CM001440">
    <property type="protein sequence ID" value="EHR63910.1"/>
    <property type="molecule type" value="Genomic_DNA"/>
</dbReference>
<protein>
    <recommendedName>
        <fullName evidence="3">Septum formation-related domain-containing protein</fullName>
    </recommendedName>
</protein>
<feature type="region of interest" description="Disordered" evidence="1">
    <location>
        <begin position="33"/>
        <end position="90"/>
    </location>
</feature>
<evidence type="ECO:0000256" key="1">
    <source>
        <dbReference type="SAM" id="MobiDB-lite"/>
    </source>
</evidence>
<keyword evidence="5" id="KW-1185">Reference proteome</keyword>
<gene>
    <name evidence="4" type="ORF">SaccyDRAFT_5116</name>
</gene>
<sequence>MSRQGLVLAGATLLVAVAVTSCATEVEGTAAAPPTTHAAAGNTDAATTPPSPSDKTGAAGVDGTDGTDDTSVAAPGQCIDGDEPTPVDCDEPHTVEVTASGTFGGAMAEEPPERDEIFAAVFPSCREEAANYLGSDDYDLTTLSAWLVWAGKDAWARGERWYRCGVVELDKADVAKQRTGSIRNALRGDGVHTYRLCSLTTPSEEPPALTTCDRPHRGEAVALVPMGEHTDPLPSEKEFDAAAKEACGKAVIDYLGAQRDDVAAAWRWPDESAWRLGFNALTCYLETDVPVTSSLRGVKNSPLPS</sequence>
<dbReference type="HOGENOM" id="CLU_080960_0_0_11"/>
<feature type="signal peptide" evidence="2">
    <location>
        <begin position="1"/>
        <end position="23"/>
    </location>
</feature>
<accession>H5XRG5</accession>
<dbReference type="Pfam" id="PF13845">
    <property type="entry name" value="Septum_form"/>
    <property type="match status" value="1"/>
</dbReference>
<keyword evidence="2" id="KW-0732">Signal</keyword>
<dbReference type="AlphaFoldDB" id="H5XRG5"/>
<organism evidence="4 5">
    <name type="scientific">Saccharomonospora cyanea NA-134</name>
    <dbReference type="NCBI Taxonomy" id="882082"/>
    <lineage>
        <taxon>Bacteria</taxon>
        <taxon>Bacillati</taxon>
        <taxon>Actinomycetota</taxon>
        <taxon>Actinomycetes</taxon>
        <taxon>Pseudonocardiales</taxon>
        <taxon>Pseudonocardiaceae</taxon>
        <taxon>Saccharomonospora</taxon>
    </lineage>
</organism>
<name>H5XRG5_9PSEU</name>
<dbReference type="eggNOG" id="ENOG5030VN0">
    <property type="taxonomic scope" value="Bacteria"/>
</dbReference>
<feature type="compositionally biased region" description="Acidic residues" evidence="1">
    <location>
        <begin position="80"/>
        <end position="89"/>
    </location>
</feature>
<evidence type="ECO:0000313" key="5">
    <source>
        <dbReference type="Proteomes" id="UP000002791"/>
    </source>
</evidence>
<dbReference type="Proteomes" id="UP000002791">
    <property type="component" value="Chromosome"/>
</dbReference>
<proteinExistence type="predicted"/>
<dbReference type="InterPro" id="IPR026004">
    <property type="entry name" value="Septum_form"/>
</dbReference>
<dbReference type="OrthoDB" id="3381205at2"/>
<feature type="chain" id="PRO_5003600720" description="Septum formation-related domain-containing protein" evidence="2">
    <location>
        <begin position="24"/>
        <end position="305"/>
    </location>
</feature>